<protein>
    <submittedName>
        <fullName evidence="3">Uncharacterized protein</fullName>
    </submittedName>
</protein>
<dbReference type="EMBL" id="KJ194582">
    <property type="protein sequence ID" value="AHN84087.1"/>
    <property type="molecule type" value="Genomic_DNA"/>
</dbReference>
<feature type="region of interest" description="Disordered" evidence="2">
    <location>
        <begin position="1"/>
        <end position="20"/>
    </location>
</feature>
<keyword evidence="1" id="KW-0175">Coiled coil</keyword>
<feature type="coiled-coil region" evidence="1">
    <location>
        <begin position="158"/>
        <end position="185"/>
    </location>
</feature>
<dbReference type="RefSeq" id="YP_009035971.1">
    <property type="nucleotide sequence ID" value="NC_024209.1"/>
</dbReference>
<reference evidence="3 4" key="1">
    <citation type="submission" date="2014-01" db="EMBL/GenBank/DDBJ databases">
        <authorList>
            <person name="Schneider V.M."/>
            <person name="Bowman C.A."/>
            <person name="Russell D.A."/>
            <person name="Pope W.H."/>
            <person name="Jacobs-Sera D."/>
            <person name="Hendrix R.W."/>
            <person name="Hatfull G.F."/>
        </authorList>
    </citation>
    <scope>NUCLEOTIDE SEQUENCE [LARGE SCALE GENOMIC DNA]</scope>
</reference>
<evidence type="ECO:0000256" key="1">
    <source>
        <dbReference type="SAM" id="Coils"/>
    </source>
</evidence>
<proteinExistence type="predicted"/>
<name>X2KN99_9CAUD</name>
<keyword evidence="4" id="KW-1185">Reference proteome</keyword>
<accession>X2KN99</accession>
<evidence type="ECO:0000313" key="3">
    <source>
        <dbReference type="EMBL" id="AHN84087.1"/>
    </source>
</evidence>
<gene>
    <name evidence="3" type="primary">76</name>
    <name evidence="3" type="ORF">PBI_HAWKEYE_76</name>
</gene>
<dbReference type="OrthoDB" id="37735at10239"/>
<organism evidence="3 4">
    <name type="scientific">Mycobacterium phage Hawkeye</name>
    <dbReference type="NCBI Taxonomy" id="1458711"/>
    <lineage>
        <taxon>Viruses</taxon>
        <taxon>Duplodnaviria</taxon>
        <taxon>Heunggongvirae</taxon>
        <taxon>Uroviricota</taxon>
        <taxon>Caudoviricetes</taxon>
        <taxon>Dclasvirinae</taxon>
        <taxon>Hawkeyevirus</taxon>
        <taxon>Hawkeyevirus hawkeye</taxon>
    </lineage>
</organism>
<dbReference type="Proteomes" id="UP000019737">
    <property type="component" value="Segment"/>
</dbReference>
<sequence length="196" mass="21277">MSKSKGKKKPRNNPLKQVGLDASAARVSEVVQRMLRPPESVIAHLTRVDAPFWVAPYAVDADGGSYARPCLVVPYDDLVAAELKHITAGGETSDVYTPEVRKEGTAAAKEAIQKAANEHVSSNGSSMGVYQQVPGSFNPQAMSKDDITSLKKVISEAKANLVKQTQAAEERKRAFEERAKKADLDDDEITLRTIRG</sequence>
<dbReference type="KEGG" id="vg:19527256"/>
<dbReference type="GeneID" id="19527256"/>
<evidence type="ECO:0000256" key="2">
    <source>
        <dbReference type="SAM" id="MobiDB-lite"/>
    </source>
</evidence>
<feature type="compositionally biased region" description="Basic residues" evidence="2">
    <location>
        <begin position="1"/>
        <end position="11"/>
    </location>
</feature>
<evidence type="ECO:0000313" key="4">
    <source>
        <dbReference type="Proteomes" id="UP000019737"/>
    </source>
</evidence>